<accession>A0ABS2CW34</accession>
<dbReference type="Proteomes" id="UP000759529">
    <property type="component" value="Unassembled WGS sequence"/>
</dbReference>
<gene>
    <name evidence="1" type="ORF">H9X54_007650</name>
</gene>
<sequence>MSKNDGLATIEVDKNEFNFGKIKVNDTVDVKFKLKNSSSNSLIIKKIKTSCGCTVAKLKDSLINPNDYAVIEAKFISDNDNKGTVSKSIVIEANTQPNFTVLYLKGKVE</sequence>
<dbReference type="InterPro" id="IPR013783">
    <property type="entry name" value="Ig-like_fold"/>
</dbReference>
<protein>
    <submittedName>
        <fullName evidence="1">DUF1573 domain-containing protein</fullName>
    </submittedName>
</protein>
<evidence type="ECO:0000313" key="2">
    <source>
        <dbReference type="Proteomes" id="UP000759529"/>
    </source>
</evidence>
<dbReference type="PANTHER" id="PTHR37833">
    <property type="entry name" value="LIPOPROTEIN-RELATED"/>
    <property type="match status" value="1"/>
</dbReference>
<dbReference type="InterPro" id="IPR011467">
    <property type="entry name" value="DUF1573"/>
</dbReference>
<keyword evidence="2" id="KW-1185">Reference proteome</keyword>
<organism evidence="1 2">
    <name type="scientific">Flavobacterium macrobrachii</name>
    <dbReference type="NCBI Taxonomy" id="591204"/>
    <lineage>
        <taxon>Bacteria</taxon>
        <taxon>Pseudomonadati</taxon>
        <taxon>Bacteroidota</taxon>
        <taxon>Flavobacteriia</taxon>
        <taxon>Flavobacteriales</taxon>
        <taxon>Flavobacteriaceae</taxon>
        <taxon>Flavobacterium</taxon>
    </lineage>
</organism>
<name>A0ABS2CW34_9FLAO</name>
<proteinExistence type="predicted"/>
<dbReference type="EMBL" id="JACSOD020000470">
    <property type="protein sequence ID" value="MBM6499173.1"/>
    <property type="molecule type" value="Genomic_DNA"/>
</dbReference>
<dbReference type="Pfam" id="PF07610">
    <property type="entry name" value="DUF1573"/>
    <property type="match status" value="1"/>
</dbReference>
<reference evidence="1 2" key="1">
    <citation type="submission" date="2021-02" db="EMBL/GenBank/DDBJ databases">
        <authorList>
            <person name="Jung H.S."/>
            <person name="Chun B.H."/>
            <person name="Jeon C.O."/>
        </authorList>
    </citation>
    <scope>NUCLEOTIDE SEQUENCE [LARGE SCALE GENOMIC DNA]</scope>
    <source>
        <strain evidence="1 2">LMG 25203</strain>
    </source>
</reference>
<evidence type="ECO:0000313" key="1">
    <source>
        <dbReference type="EMBL" id="MBM6499173.1"/>
    </source>
</evidence>
<dbReference type="Gene3D" id="2.60.40.10">
    <property type="entry name" value="Immunoglobulins"/>
    <property type="match status" value="1"/>
</dbReference>
<comment type="caution">
    <text evidence="1">The sequence shown here is derived from an EMBL/GenBank/DDBJ whole genome shotgun (WGS) entry which is preliminary data.</text>
</comment>
<dbReference type="PANTHER" id="PTHR37833:SF1">
    <property type="entry name" value="SIGNAL PEPTIDE PROTEIN"/>
    <property type="match status" value="1"/>
</dbReference>
<dbReference type="RefSeq" id="WP_187656385.1">
    <property type="nucleotide sequence ID" value="NZ_JACSOD020000470.1"/>
</dbReference>